<evidence type="ECO:0000313" key="3">
    <source>
        <dbReference type="Proteomes" id="UP000798602"/>
    </source>
</evidence>
<reference evidence="3" key="1">
    <citation type="submission" date="2020-01" db="EMBL/GenBank/DDBJ databases">
        <title>Sphingomonas sp. strain CSW-10.</title>
        <authorList>
            <person name="Chen W.-M."/>
        </authorList>
    </citation>
    <scope>NUCLEOTIDE SEQUENCE [LARGE SCALE GENOMIC DNA]</scope>
    <source>
        <strain evidence="3">NST-5</strain>
    </source>
</reference>
<sequence>MKHLEDKNLREKSASEKESEALIEQYKLNDEAFRKSSKEDFVETVSKFHHEDERKSTDKKQ</sequence>
<comment type="caution">
    <text evidence="2">The sequence shown here is derived from an EMBL/GenBank/DDBJ whole genome shotgun (WGS) entry which is preliminary data.</text>
</comment>
<keyword evidence="3" id="KW-1185">Reference proteome</keyword>
<organism evidence="2 3">
    <name type="scientific">Flavobacterium ichthyis</name>
    <dbReference type="NCBI Taxonomy" id="2698827"/>
    <lineage>
        <taxon>Bacteria</taxon>
        <taxon>Pseudomonadati</taxon>
        <taxon>Bacteroidota</taxon>
        <taxon>Flavobacteriia</taxon>
        <taxon>Flavobacteriales</taxon>
        <taxon>Flavobacteriaceae</taxon>
        <taxon>Flavobacterium</taxon>
    </lineage>
</organism>
<feature type="region of interest" description="Disordered" evidence="1">
    <location>
        <begin position="1"/>
        <end position="20"/>
    </location>
</feature>
<dbReference type="Proteomes" id="UP000798602">
    <property type="component" value="Unassembled WGS sequence"/>
</dbReference>
<evidence type="ECO:0000313" key="2">
    <source>
        <dbReference type="EMBL" id="NBL64367.1"/>
    </source>
</evidence>
<gene>
    <name evidence="2" type="ORF">GV828_04015</name>
</gene>
<proteinExistence type="predicted"/>
<dbReference type="EMBL" id="JAABLM010000004">
    <property type="protein sequence ID" value="NBL64367.1"/>
    <property type="molecule type" value="Genomic_DNA"/>
</dbReference>
<protein>
    <submittedName>
        <fullName evidence="2">Uncharacterized protein</fullName>
    </submittedName>
</protein>
<name>A0ABW9Z688_9FLAO</name>
<accession>A0ABW9Z688</accession>
<dbReference type="RefSeq" id="WP_166536196.1">
    <property type="nucleotide sequence ID" value="NZ_JAABLM010000004.1"/>
</dbReference>
<evidence type="ECO:0000256" key="1">
    <source>
        <dbReference type="SAM" id="MobiDB-lite"/>
    </source>
</evidence>